<proteinExistence type="predicted"/>
<evidence type="ECO:0000313" key="1">
    <source>
        <dbReference type="EMBL" id="KAJ9062947.1"/>
    </source>
</evidence>
<organism evidence="1 2">
    <name type="scientific">Entomophthora muscae</name>
    <dbReference type="NCBI Taxonomy" id="34485"/>
    <lineage>
        <taxon>Eukaryota</taxon>
        <taxon>Fungi</taxon>
        <taxon>Fungi incertae sedis</taxon>
        <taxon>Zoopagomycota</taxon>
        <taxon>Entomophthoromycotina</taxon>
        <taxon>Entomophthoromycetes</taxon>
        <taxon>Entomophthorales</taxon>
        <taxon>Entomophthoraceae</taxon>
        <taxon>Entomophthora</taxon>
    </lineage>
</organism>
<comment type="caution">
    <text evidence="1">The sequence shown here is derived from an EMBL/GenBank/DDBJ whole genome shotgun (WGS) entry which is preliminary data.</text>
</comment>
<evidence type="ECO:0000313" key="2">
    <source>
        <dbReference type="Proteomes" id="UP001165960"/>
    </source>
</evidence>
<dbReference type="Proteomes" id="UP001165960">
    <property type="component" value="Unassembled WGS sequence"/>
</dbReference>
<reference evidence="1" key="1">
    <citation type="submission" date="2022-04" db="EMBL/GenBank/DDBJ databases">
        <title>Genome of the entomopathogenic fungus Entomophthora muscae.</title>
        <authorList>
            <person name="Elya C."/>
            <person name="Lovett B.R."/>
            <person name="Lee E."/>
            <person name="Macias A.M."/>
            <person name="Hajek A.E."/>
            <person name="De Bivort B.L."/>
            <person name="Kasson M.T."/>
            <person name="De Fine Licht H.H."/>
            <person name="Stajich J.E."/>
        </authorList>
    </citation>
    <scope>NUCLEOTIDE SEQUENCE</scope>
    <source>
        <strain evidence="1">Berkeley</strain>
    </source>
</reference>
<keyword evidence="2" id="KW-1185">Reference proteome</keyword>
<protein>
    <submittedName>
        <fullName evidence="1">Uncharacterized protein</fullName>
    </submittedName>
</protein>
<accession>A0ACC2SKM7</accession>
<dbReference type="EMBL" id="QTSX02004984">
    <property type="protein sequence ID" value="KAJ9062947.1"/>
    <property type="molecule type" value="Genomic_DNA"/>
</dbReference>
<gene>
    <name evidence="1" type="ORF">DSO57_1005185</name>
</gene>
<sequence length="850" mass="97455">MTMDGIVNQLLKFIPELKDITGKDEKPYQTYKNMANLKVKVHVQLGLALALGCFCILTFSFLRLRLPEIYESREKFFRRPPLKRSPTFFGWIPPLFSIPENQVLKFIGLDAFMLLRFLRLSALLFFISTICLAFLRICEHGSHLFDFQADPKSSSVYFKISGAYIFSFLSFYFLKREFKFYRRLRWISLKASESKACARTVKISNIPTSLRGHALERYLNGLNLGKVERVDFWYTTETLKNYIKLRTSALFKVERSVNSWIKGAHQTCNMDVLRHSIESNTLLELEGTSRPTTRLGLFGLFGPRVDTISYNYNLFLSYSNEVNRIRSSFETLTCKGLAFVTFKSQQTSHYLSQILFNSRPQKFRVRLAPDPLDIYWKNLNIPKTELIFRKLLAVLILIFTIFFGVLVISLFFKELILKNIAGISKNPTENSESSSLPIEDLVLLMATSIFFSTTPFIFTGTSVLQGLTTHSAIEKRTISLHFLFLFFNILMVLTLVASFWDSLIKQLLNGKMDSVRSFAEAMEKNHLFFTRYFILLGLGCFPLQLLHPGPLFYSILCRIFCSSPRGAGNLSAPVFMDYGWLYGTPMFVFVIVSIYSSTSLGVLFVGVVYFVVGYFVVKNNLLYVYTRHYESHGLLWPFVYRHLLSGIILSQLFVLGTCLEKESSQPLLIVPLILLSIYYYFHMRKAFPDDCRHLPADWFYAETSPPPIHFPPPTRQSPVGPIARIAKAARWCFCLIKQELLPPKYDSLLFVPPDPNLSEPDLKKCTCQPPSLILKGILDSSITTYRCPYIYGQLPHLWLPPQGTDNSPYLRRIRSCPCCLTLIDSGVECHQTPLHSSESLSTASIEAIFP</sequence>
<name>A0ACC2SKM7_9FUNG</name>